<accession>A0ABP0YUT3</accession>
<protein>
    <submittedName>
        <fullName evidence="2">Uncharacterized protein</fullName>
    </submittedName>
</protein>
<proteinExistence type="predicted"/>
<dbReference type="EMBL" id="OZ021740">
    <property type="protein sequence ID" value="CAK9324285.1"/>
    <property type="molecule type" value="Genomic_DNA"/>
</dbReference>
<feature type="region of interest" description="Disordered" evidence="1">
    <location>
        <begin position="1"/>
        <end position="66"/>
    </location>
</feature>
<gene>
    <name evidence="2" type="ORF">CITCOLO1_LOCUS16518</name>
</gene>
<evidence type="ECO:0000313" key="2">
    <source>
        <dbReference type="EMBL" id="CAK9324285.1"/>
    </source>
</evidence>
<feature type="non-terminal residue" evidence="2">
    <location>
        <position position="1"/>
    </location>
</feature>
<evidence type="ECO:0000313" key="3">
    <source>
        <dbReference type="Proteomes" id="UP001642487"/>
    </source>
</evidence>
<evidence type="ECO:0000256" key="1">
    <source>
        <dbReference type="SAM" id="MobiDB-lite"/>
    </source>
</evidence>
<name>A0ABP0YUT3_9ROSI</name>
<feature type="compositionally biased region" description="Polar residues" evidence="1">
    <location>
        <begin position="28"/>
        <end position="47"/>
    </location>
</feature>
<dbReference type="Proteomes" id="UP001642487">
    <property type="component" value="Chromosome 6"/>
</dbReference>
<organism evidence="2 3">
    <name type="scientific">Citrullus colocynthis</name>
    <name type="common">colocynth</name>
    <dbReference type="NCBI Taxonomy" id="252529"/>
    <lineage>
        <taxon>Eukaryota</taxon>
        <taxon>Viridiplantae</taxon>
        <taxon>Streptophyta</taxon>
        <taxon>Embryophyta</taxon>
        <taxon>Tracheophyta</taxon>
        <taxon>Spermatophyta</taxon>
        <taxon>Magnoliopsida</taxon>
        <taxon>eudicotyledons</taxon>
        <taxon>Gunneridae</taxon>
        <taxon>Pentapetalae</taxon>
        <taxon>rosids</taxon>
        <taxon>fabids</taxon>
        <taxon>Cucurbitales</taxon>
        <taxon>Cucurbitaceae</taxon>
        <taxon>Benincaseae</taxon>
        <taxon>Citrullus</taxon>
    </lineage>
</organism>
<reference evidence="2 3" key="1">
    <citation type="submission" date="2024-03" db="EMBL/GenBank/DDBJ databases">
        <authorList>
            <person name="Gkanogiannis A."/>
            <person name="Becerra Lopez-Lavalle L."/>
        </authorList>
    </citation>
    <scope>NUCLEOTIDE SEQUENCE [LARGE SCALE GENOMIC DNA]</scope>
</reference>
<sequence>EEEMFMMSKDSEKEGSDPEIVNFEVEQPLNSKETTELSSTVPETSGESIAPEPINTENIEPQEEEDLSNYSLARDRQRRDITPLAKYCQIDYVSVSLN</sequence>
<keyword evidence="3" id="KW-1185">Reference proteome</keyword>